<dbReference type="EMBL" id="CP010024">
    <property type="protein sequence ID" value="AJZ56209.1"/>
    <property type="molecule type" value="Genomic_DNA"/>
</dbReference>
<accession>A0AAW3V647</accession>
<reference evidence="1 3" key="1">
    <citation type="journal article" date="2015" name="Genome Announc.">
        <title>Complete genome sequences for 59 burkholderia isolates, both pathogenic and near neighbor.</title>
        <authorList>
            <person name="Johnson S.L."/>
            <person name="Bishop-Lilly K.A."/>
            <person name="Ladner J.T."/>
            <person name="Daligault H.E."/>
            <person name="Davenport K.W."/>
            <person name="Jaissle J."/>
            <person name="Frey K.G."/>
            <person name="Koroleva G.I."/>
            <person name="Bruce D.C."/>
            <person name="Coyne S.R."/>
            <person name="Broomall S.M."/>
            <person name="Li P.E."/>
            <person name="Teshima H."/>
            <person name="Gibbons H.S."/>
            <person name="Palacios G.F."/>
            <person name="Rosenzweig C.N."/>
            <person name="Redden C.L."/>
            <person name="Xu Y."/>
            <person name="Minogue T.D."/>
            <person name="Chain P.S."/>
        </authorList>
    </citation>
    <scope>NUCLEOTIDE SEQUENCE [LARGE SCALE GENOMIC DNA]</scope>
    <source>
        <strain evidence="1 3">ATCC BAA-463</strain>
        <plasmid evidence="1 3">pBIL</plasmid>
    </source>
</reference>
<dbReference type="Proteomes" id="UP000032614">
    <property type="component" value="Plasmid pBIL"/>
</dbReference>
<dbReference type="EMBL" id="JACIIK010000011">
    <property type="protein sequence ID" value="MBB6205200.1"/>
    <property type="molecule type" value="Genomic_DNA"/>
</dbReference>
<proteinExistence type="predicted"/>
<dbReference type="RefSeq" id="WP_052660828.1">
    <property type="nucleotide sequence ID" value="NZ_CP010024.1"/>
</dbReference>
<dbReference type="Proteomes" id="UP000518681">
    <property type="component" value="Unassembled WGS sequence"/>
</dbReference>
<dbReference type="GeneID" id="66521136"/>
<dbReference type="AlphaFoldDB" id="A0AAW3V647"/>
<keyword evidence="1" id="KW-0614">Plasmid</keyword>
<name>A0AAW3V647_9BURK</name>
<reference evidence="2 4" key="2">
    <citation type="submission" date="2020-08" db="EMBL/GenBank/DDBJ databases">
        <title>Genomic Encyclopedia of Type Strains, Phase IV (KMG-V): Genome sequencing to study the core and pangenomes of soil and plant-associated prokaryotes.</title>
        <authorList>
            <person name="Whitman W."/>
        </authorList>
    </citation>
    <scope>NUCLEOTIDE SEQUENCE [LARGE SCALE GENOMIC DNA]</scope>
    <source>
        <strain evidence="2 4">SEMIA 4013</strain>
    </source>
</reference>
<dbReference type="KEGG" id="bfn:OI25_8021"/>
<evidence type="ECO:0000313" key="2">
    <source>
        <dbReference type="EMBL" id="MBB6205200.1"/>
    </source>
</evidence>
<evidence type="ECO:0000313" key="1">
    <source>
        <dbReference type="EMBL" id="AJZ56209.1"/>
    </source>
</evidence>
<organism evidence="2 4">
    <name type="scientific">Paraburkholderia fungorum</name>
    <dbReference type="NCBI Taxonomy" id="134537"/>
    <lineage>
        <taxon>Bacteria</taxon>
        <taxon>Pseudomonadati</taxon>
        <taxon>Pseudomonadota</taxon>
        <taxon>Betaproteobacteria</taxon>
        <taxon>Burkholderiales</taxon>
        <taxon>Burkholderiaceae</taxon>
        <taxon>Paraburkholderia</taxon>
    </lineage>
</organism>
<gene>
    <name evidence="2" type="ORF">GGD69_006094</name>
    <name evidence="1" type="ORF">OI25_8021</name>
</gene>
<geneLocation type="plasmid" evidence="1 3">
    <name>pBIL</name>
</geneLocation>
<evidence type="ECO:0000313" key="3">
    <source>
        <dbReference type="Proteomes" id="UP000032614"/>
    </source>
</evidence>
<evidence type="ECO:0000313" key="4">
    <source>
        <dbReference type="Proteomes" id="UP000518681"/>
    </source>
</evidence>
<protein>
    <submittedName>
        <fullName evidence="2">Uncharacterized protein</fullName>
    </submittedName>
</protein>
<sequence>MNDQELNLRAGIGAFADENGNVPHDLKDLDFINRDTDCMRLLIATGISFTRPHDGEIGAEGGMQEAPVFEKVHNGDVVAAARRAAVRVAAGWASDADVALHRSAR</sequence>